<accession>A0AAE1BRR2</accession>
<sequence length="135" mass="15616">MIKFVVVTLLAGTLMGAMATPQYNEAMDAMPAALPRRPPLPIMKRGVCPNSYLVPIDQDKPEFSSMQQCKYDSDCPGSMKCCPHPKYYESSRPHESPRPYEMERLERNIRQRRIPFFMKFCQDPVYYKPAGYQRG</sequence>
<keyword evidence="1" id="KW-0732">Signal</keyword>
<feature type="signal peptide" evidence="1">
    <location>
        <begin position="1"/>
        <end position="19"/>
    </location>
</feature>
<organism evidence="3 4">
    <name type="scientific">Petrolisthes cinctipes</name>
    <name type="common">Flat porcelain crab</name>
    <dbReference type="NCBI Taxonomy" id="88211"/>
    <lineage>
        <taxon>Eukaryota</taxon>
        <taxon>Metazoa</taxon>
        <taxon>Ecdysozoa</taxon>
        <taxon>Arthropoda</taxon>
        <taxon>Crustacea</taxon>
        <taxon>Multicrustacea</taxon>
        <taxon>Malacostraca</taxon>
        <taxon>Eumalacostraca</taxon>
        <taxon>Eucarida</taxon>
        <taxon>Decapoda</taxon>
        <taxon>Pleocyemata</taxon>
        <taxon>Anomura</taxon>
        <taxon>Galatheoidea</taxon>
        <taxon>Porcellanidae</taxon>
        <taxon>Petrolisthes</taxon>
    </lineage>
</organism>
<feature type="chain" id="PRO_5041953759" description="WAP domain-containing protein" evidence="1">
    <location>
        <begin position="20"/>
        <end position="135"/>
    </location>
</feature>
<dbReference type="AlphaFoldDB" id="A0AAE1BRR2"/>
<dbReference type="Pfam" id="PF00095">
    <property type="entry name" value="WAP"/>
    <property type="match status" value="1"/>
</dbReference>
<reference evidence="3" key="1">
    <citation type="submission" date="2023-10" db="EMBL/GenBank/DDBJ databases">
        <title>Genome assemblies of two species of porcelain crab, Petrolisthes cinctipes and Petrolisthes manimaculis (Anomura: Porcellanidae).</title>
        <authorList>
            <person name="Angst P."/>
        </authorList>
    </citation>
    <scope>NUCLEOTIDE SEQUENCE</scope>
    <source>
        <strain evidence="3">PB745_01</strain>
        <tissue evidence="3">Gill</tissue>
    </source>
</reference>
<proteinExistence type="predicted"/>
<dbReference type="InterPro" id="IPR008197">
    <property type="entry name" value="WAP_dom"/>
</dbReference>
<dbReference type="EMBL" id="JAWQEG010006699">
    <property type="protein sequence ID" value="KAK3854119.1"/>
    <property type="molecule type" value="Genomic_DNA"/>
</dbReference>
<evidence type="ECO:0000313" key="3">
    <source>
        <dbReference type="EMBL" id="KAK3854119.1"/>
    </source>
</evidence>
<dbReference type="SUPFAM" id="SSF57256">
    <property type="entry name" value="Elafin-like"/>
    <property type="match status" value="1"/>
</dbReference>
<comment type="caution">
    <text evidence="3">The sequence shown here is derived from an EMBL/GenBank/DDBJ whole genome shotgun (WGS) entry which is preliminary data.</text>
</comment>
<keyword evidence="4" id="KW-1185">Reference proteome</keyword>
<evidence type="ECO:0000259" key="2">
    <source>
        <dbReference type="Pfam" id="PF00095"/>
    </source>
</evidence>
<name>A0AAE1BRR2_PETCI</name>
<evidence type="ECO:0000313" key="4">
    <source>
        <dbReference type="Proteomes" id="UP001286313"/>
    </source>
</evidence>
<dbReference type="InterPro" id="IPR036645">
    <property type="entry name" value="Elafin-like_sf"/>
</dbReference>
<feature type="domain" description="WAP" evidence="2">
    <location>
        <begin position="44"/>
        <end position="83"/>
    </location>
</feature>
<dbReference type="GO" id="GO:0005576">
    <property type="term" value="C:extracellular region"/>
    <property type="evidence" value="ECO:0007669"/>
    <property type="project" value="InterPro"/>
</dbReference>
<dbReference type="GO" id="GO:0030414">
    <property type="term" value="F:peptidase inhibitor activity"/>
    <property type="evidence" value="ECO:0007669"/>
    <property type="project" value="InterPro"/>
</dbReference>
<gene>
    <name evidence="3" type="ORF">Pcinc_039377</name>
</gene>
<dbReference type="Gene3D" id="4.10.75.10">
    <property type="entry name" value="Elafin-like"/>
    <property type="match status" value="1"/>
</dbReference>
<dbReference type="Proteomes" id="UP001286313">
    <property type="component" value="Unassembled WGS sequence"/>
</dbReference>
<evidence type="ECO:0000256" key="1">
    <source>
        <dbReference type="SAM" id="SignalP"/>
    </source>
</evidence>
<protein>
    <recommendedName>
        <fullName evidence="2">WAP domain-containing protein</fullName>
    </recommendedName>
</protein>